<dbReference type="Pfam" id="PF00041">
    <property type="entry name" value="fn3"/>
    <property type="match status" value="1"/>
</dbReference>
<keyword evidence="7" id="KW-0472">Membrane</keyword>
<evidence type="ECO:0000313" key="13">
    <source>
        <dbReference type="Proteomes" id="UP000265120"/>
    </source>
</evidence>
<reference evidence="12" key="3">
    <citation type="submission" date="2025-09" db="UniProtKB">
        <authorList>
            <consortium name="Ensembl"/>
        </authorList>
    </citation>
    <scope>IDENTIFICATION</scope>
</reference>
<comment type="subcellular location">
    <subcellularLocation>
        <location evidence="1">Membrane</location>
        <topology evidence="1">Single-pass type I membrane protein</topology>
    </subcellularLocation>
</comment>
<evidence type="ECO:0000256" key="8">
    <source>
        <dbReference type="ARBA" id="ARBA00023170"/>
    </source>
</evidence>
<feature type="domain" description="Fibronectin type-III" evidence="11">
    <location>
        <begin position="389"/>
        <end position="483"/>
    </location>
</feature>
<dbReference type="Proteomes" id="UP000265120">
    <property type="component" value="Chromosome 13"/>
</dbReference>
<evidence type="ECO:0000259" key="11">
    <source>
        <dbReference type="PROSITE" id="PS50853"/>
    </source>
</evidence>
<keyword evidence="10" id="KW-0393">Immunoglobulin domain</keyword>
<organism evidence="12 13">
    <name type="scientific">Cynoglossus semilaevis</name>
    <name type="common">Tongue sole</name>
    <dbReference type="NCBI Taxonomy" id="244447"/>
    <lineage>
        <taxon>Eukaryota</taxon>
        <taxon>Metazoa</taxon>
        <taxon>Chordata</taxon>
        <taxon>Craniata</taxon>
        <taxon>Vertebrata</taxon>
        <taxon>Euteleostomi</taxon>
        <taxon>Actinopterygii</taxon>
        <taxon>Neopterygii</taxon>
        <taxon>Teleostei</taxon>
        <taxon>Neoteleostei</taxon>
        <taxon>Acanthomorphata</taxon>
        <taxon>Carangaria</taxon>
        <taxon>Pleuronectiformes</taxon>
        <taxon>Pleuronectoidei</taxon>
        <taxon>Cynoglossidae</taxon>
        <taxon>Cynoglossinae</taxon>
        <taxon>Cynoglossus</taxon>
    </lineage>
</organism>
<reference evidence="12" key="2">
    <citation type="submission" date="2025-08" db="UniProtKB">
        <authorList>
            <consortium name="Ensembl"/>
        </authorList>
    </citation>
    <scope>IDENTIFICATION</scope>
</reference>
<dbReference type="AlphaFoldDB" id="A0A3P8WSD4"/>
<accession>A0A3P8WSD4</accession>
<protein>
    <submittedName>
        <fullName evidence="12">Colony stimulating factor 3 receptor</fullName>
    </submittedName>
</protein>
<dbReference type="SUPFAM" id="SSF49265">
    <property type="entry name" value="Fibronectin type III"/>
    <property type="match status" value="4"/>
</dbReference>
<keyword evidence="3" id="KW-0812">Transmembrane</keyword>
<comment type="similarity">
    <text evidence="2">Belongs to the type I cytokine receptor family. Type 2 subfamily.</text>
</comment>
<evidence type="ECO:0000313" key="12">
    <source>
        <dbReference type="Ensembl" id="ENSCSEP00000029674.1"/>
    </source>
</evidence>
<dbReference type="Pfam" id="PF06328">
    <property type="entry name" value="Lep_receptor_Ig"/>
    <property type="match status" value="1"/>
</dbReference>
<reference evidence="12 13" key="1">
    <citation type="journal article" date="2014" name="Nat. Genet.">
        <title>Whole-genome sequence of a flatfish provides insights into ZW sex chromosome evolution and adaptation to a benthic lifestyle.</title>
        <authorList>
            <person name="Chen S."/>
            <person name="Zhang G."/>
            <person name="Shao C."/>
            <person name="Huang Q."/>
            <person name="Liu G."/>
            <person name="Zhang P."/>
            <person name="Song W."/>
            <person name="An N."/>
            <person name="Chalopin D."/>
            <person name="Volff J.N."/>
            <person name="Hong Y."/>
            <person name="Li Q."/>
            <person name="Sha Z."/>
            <person name="Zhou H."/>
            <person name="Xie M."/>
            <person name="Yu Q."/>
            <person name="Liu Y."/>
            <person name="Xiang H."/>
            <person name="Wang N."/>
            <person name="Wu K."/>
            <person name="Yang C."/>
            <person name="Zhou Q."/>
            <person name="Liao X."/>
            <person name="Yang L."/>
            <person name="Hu Q."/>
            <person name="Zhang J."/>
            <person name="Meng L."/>
            <person name="Jin L."/>
            <person name="Tian Y."/>
            <person name="Lian J."/>
            <person name="Yang J."/>
            <person name="Miao G."/>
            <person name="Liu S."/>
            <person name="Liang Z."/>
            <person name="Yan F."/>
            <person name="Li Y."/>
            <person name="Sun B."/>
            <person name="Zhang H."/>
            <person name="Zhang J."/>
            <person name="Zhu Y."/>
            <person name="Du M."/>
            <person name="Zhao Y."/>
            <person name="Schartl M."/>
            <person name="Tang Q."/>
            <person name="Wang J."/>
        </authorList>
    </citation>
    <scope>NUCLEOTIDE SEQUENCE</scope>
</reference>
<evidence type="ECO:0000256" key="10">
    <source>
        <dbReference type="ARBA" id="ARBA00023319"/>
    </source>
</evidence>
<keyword evidence="13" id="KW-1185">Reference proteome</keyword>
<evidence type="ECO:0000256" key="6">
    <source>
        <dbReference type="ARBA" id="ARBA00022989"/>
    </source>
</evidence>
<keyword evidence="5" id="KW-0677">Repeat</keyword>
<keyword evidence="6" id="KW-1133">Transmembrane helix</keyword>
<dbReference type="CDD" id="cd00063">
    <property type="entry name" value="FN3"/>
    <property type="match status" value="1"/>
</dbReference>
<dbReference type="InterPro" id="IPR013783">
    <property type="entry name" value="Ig-like_fold"/>
</dbReference>
<dbReference type="GeneTree" id="ENSGT00940000158915"/>
<evidence type="ECO:0000256" key="9">
    <source>
        <dbReference type="ARBA" id="ARBA00023180"/>
    </source>
</evidence>
<sequence>MIFFYIYIYIYLKGLMEPCANIQTNDSVVLLGSPVSATCVITDECLRVIGHTVHMEWHLNEELVPGSLVTNESDGISKVVIPSFNHSRAFLTCCIQIRAGFPPEPAKNLSCQTNLSTSITMTCRWIPAQQDTHLRTEYSLNTMIWDSTKYHTYRLPADVGHYVIPRPDFVLFSEMEIYVKAVNELGETASAPLTLEPMTKFDPPNIVKVVAVPKRLGCLQLHWTLSPDQSWMQIHRFILEILPRKASPTRPLDLCRLFHGTLYFFRLRVQYKRSTPWSEWSTLTAVCLFPAPTGRLDTWTKLSEDHVQKLYLFWKPSKQFRANSQNVSYVVSAQKLTKKKLKLCHTLGNYCSFLLPGKAKKIYLQAVNAAGKSLPTEILILQQKVADSAVSDLTVTPQDNAGFLVRWKTTDASDLTGHVVEWRPLLPGDLSSTQFETVDANQSSLVIAGAEPYKPYGISVYPRFKDGIGFPQTLKAYSRQKAPLVVPKINIKKWRSQVKLSWEEIPLEQRNGIIQNYKVFYWEEEGPVNGWWNSQLKCGFCPDVPDPANSSIKRWTSESSQVRKFRFDEPDPVFLEHLDLDVPLKAGKEETGVWTDVLEDTSDLGTSLCGSPFSLDDPASRSDSVPYATVVFSSPCDSPPPPQRHAYLHSESTQPLLENEEPFTPVCYQNTAPDGTLQQYFFGTEDSDVDDEEATEPASIWNDFPFLQALNHL</sequence>
<evidence type="ECO:0000256" key="2">
    <source>
        <dbReference type="ARBA" id="ARBA00008921"/>
    </source>
</evidence>
<dbReference type="GO" id="GO:0005886">
    <property type="term" value="C:plasma membrane"/>
    <property type="evidence" value="ECO:0007669"/>
    <property type="project" value="UniProtKB-ARBA"/>
</dbReference>
<dbReference type="InterPro" id="IPR003961">
    <property type="entry name" value="FN3_dom"/>
</dbReference>
<evidence type="ECO:0000256" key="1">
    <source>
        <dbReference type="ARBA" id="ARBA00004479"/>
    </source>
</evidence>
<name>A0A3P8WSD4_CYNSE</name>
<dbReference type="InterPro" id="IPR010457">
    <property type="entry name" value="IgC2-like_lig-bd"/>
</dbReference>
<evidence type="ECO:0000256" key="5">
    <source>
        <dbReference type="ARBA" id="ARBA00022737"/>
    </source>
</evidence>
<keyword evidence="4" id="KW-0732">Signal</keyword>
<dbReference type="InterPro" id="IPR036116">
    <property type="entry name" value="FN3_sf"/>
</dbReference>
<keyword evidence="9" id="KW-0325">Glycoprotein</keyword>
<dbReference type="PROSITE" id="PS50853">
    <property type="entry name" value="FN3"/>
    <property type="match status" value="1"/>
</dbReference>
<dbReference type="PANTHER" id="PTHR48423:SF2">
    <property type="entry name" value="INTERLEUKIN-12 RECEPTOR SUBUNIT BETA-2"/>
    <property type="match status" value="1"/>
</dbReference>
<evidence type="ECO:0000256" key="3">
    <source>
        <dbReference type="ARBA" id="ARBA00022692"/>
    </source>
</evidence>
<evidence type="ECO:0000256" key="7">
    <source>
        <dbReference type="ARBA" id="ARBA00023136"/>
    </source>
</evidence>
<dbReference type="InterPro" id="IPR052672">
    <property type="entry name" value="Type1_Cytokine_Rcpt_Type2"/>
</dbReference>
<dbReference type="SMART" id="SM00060">
    <property type="entry name" value="FN3"/>
    <property type="match status" value="4"/>
</dbReference>
<evidence type="ECO:0000256" key="4">
    <source>
        <dbReference type="ARBA" id="ARBA00022729"/>
    </source>
</evidence>
<proteinExistence type="inferred from homology"/>
<dbReference type="SUPFAM" id="SSF48726">
    <property type="entry name" value="Immunoglobulin"/>
    <property type="match status" value="1"/>
</dbReference>
<dbReference type="PANTHER" id="PTHR48423">
    <property type="entry name" value="INTERLEUKIN-27 RECEPTOR SUBUNIT ALPHA"/>
    <property type="match status" value="1"/>
</dbReference>
<dbReference type="InterPro" id="IPR036179">
    <property type="entry name" value="Ig-like_dom_sf"/>
</dbReference>
<keyword evidence="8" id="KW-0675">Receptor</keyword>
<dbReference type="Gene3D" id="2.60.40.10">
    <property type="entry name" value="Immunoglobulins"/>
    <property type="match status" value="6"/>
</dbReference>
<dbReference type="Ensembl" id="ENSCSET00000030074.1">
    <property type="protein sequence ID" value="ENSCSEP00000029674.1"/>
    <property type="gene ID" value="ENSCSEG00000019010.1"/>
</dbReference>